<evidence type="ECO:0000313" key="2">
    <source>
        <dbReference type="Proteomes" id="UP001165082"/>
    </source>
</evidence>
<proteinExistence type="predicted"/>
<gene>
    <name evidence="1" type="ORF">TrRE_jg1992</name>
</gene>
<accession>A0A9W7FAA8</accession>
<dbReference type="EMBL" id="BRXZ01000170">
    <property type="protein sequence ID" value="GMI06634.1"/>
    <property type="molecule type" value="Genomic_DNA"/>
</dbReference>
<organism evidence="1 2">
    <name type="scientific">Triparma retinervis</name>
    <dbReference type="NCBI Taxonomy" id="2557542"/>
    <lineage>
        <taxon>Eukaryota</taxon>
        <taxon>Sar</taxon>
        <taxon>Stramenopiles</taxon>
        <taxon>Ochrophyta</taxon>
        <taxon>Bolidophyceae</taxon>
        <taxon>Parmales</taxon>
        <taxon>Triparmaceae</taxon>
        <taxon>Triparma</taxon>
    </lineage>
</organism>
<protein>
    <submittedName>
        <fullName evidence="1">Uncharacterized protein</fullName>
    </submittedName>
</protein>
<sequence length="88" mass="9255">MPIELAVSPLLYKSSDNACNINENAIVRLAPQLSPTNPLIAFPRLVPATAQAATLALKLADESPSAIRSLDTVVISATGRDTLADDIK</sequence>
<keyword evidence="2" id="KW-1185">Reference proteome</keyword>
<comment type="caution">
    <text evidence="1">The sequence shown here is derived from an EMBL/GenBank/DDBJ whole genome shotgun (WGS) entry which is preliminary data.</text>
</comment>
<name>A0A9W7FAA8_9STRA</name>
<dbReference type="AlphaFoldDB" id="A0A9W7FAA8"/>
<reference evidence="1" key="1">
    <citation type="submission" date="2022-07" db="EMBL/GenBank/DDBJ databases">
        <title>Genome analysis of Parmales, a sister group of diatoms, reveals the evolutionary specialization of diatoms from phago-mixotrophs to photoautotrophs.</title>
        <authorList>
            <person name="Ban H."/>
            <person name="Sato S."/>
            <person name="Yoshikawa S."/>
            <person name="Kazumasa Y."/>
            <person name="Nakamura Y."/>
            <person name="Ichinomiya M."/>
            <person name="Saitoh K."/>
            <person name="Sato N."/>
            <person name="Blanc-Mathieu R."/>
            <person name="Endo H."/>
            <person name="Kuwata A."/>
            <person name="Ogata H."/>
        </authorList>
    </citation>
    <scope>NUCLEOTIDE SEQUENCE</scope>
</reference>
<evidence type="ECO:0000313" key="1">
    <source>
        <dbReference type="EMBL" id="GMI06634.1"/>
    </source>
</evidence>
<dbReference type="Proteomes" id="UP001165082">
    <property type="component" value="Unassembled WGS sequence"/>
</dbReference>